<dbReference type="AlphaFoldDB" id="A0AAD1W3Y4"/>
<feature type="compositionally biased region" description="Basic and acidic residues" evidence="1">
    <location>
        <begin position="22"/>
        <end position="32"/>
    </location>
</feature>
<sequence length="51" mass="5393">MGGVRDSGTGERDRVTGPGTGKRSDGREKSEGASDGGHMSIWCSGERRLQQ</sequence>
<feature type="region of interest" description="Disordered" evidence="1">
    <location>
        <begin position="1"/>
        <end position="51"/>
    </location>
</feature>
<dbReference type="EMBL" id="OW240915">
    <property type="protein sequence ID" value="CAH2282454.1"/>
    <property type="molecule type" value="Genomic_DNA"/>
</dbReference>
<name>A0AAD1W3Y4_PELCU</name>
<accession>A0AAD1W3Y4</accession>
<protein>
    <submittedName>
        <fullName evidence="2">Uncharacterized protein</fullName>
    </submittedName>
</protein>
<proteinExistence type="predicted"/>
<organism evidence="2 3">
    <name type="scientific">Pelobates cultripes</name>
    <name type="common">Western spadefoot toad</name>
    <dbReference type="NCBI Taxonomy" id="61616"/>
    <lineage>
        <taxon>Eukaryota</taxon>
        <taxon>Metazoa</taxon>
        <taxon>Chordata</taxon>
        <taxon>Craniata</taxon>
        <taxon>Vertebrata</taxon>
        <taxon>Euteleostomi</taxon>
        <taxon>Amphibia</taxon>
        <taxon>Batrachia</taxon>
        <taxon>Anura</taxon>
        <taxon>Pelobatoidea</taxon>
        <taxon>Pelobatidae</taxon>
        <taxon>Pelobates</taxon>
    </lineage>
</organism>
<evidence type="ECO:0000313" key="2">
    <source>
        <dbReference type="EMBL" id="CAH2282454.1"/>
    </source>
</evidence>
<feature type="non-terminal residue" evidence="2">
    <location>
        <position position="51"/>
    </location>
</feature>
<keyword evidence="3" id="KW-1185">Reference proteome</keyword>
<reference evidence="2" key="1">
    <citation type="submission" date="2022-03" db="EMBL/GenBank/DDBJ databases">
        <authorList>
            <person name="Alioto T."/>
            <person name="Alioto T."/>
            <person name="Gomez Garrido J."/>
        </authorList>
    </citation>
    <scope>NUCLEOTIDE SEQUENCE</scope>
</reference>
<evidence type="ECO:0000256" key="1">
    <source>
        <dbReference type="SAM" id="MobiDB-lite"/>
    </source>
</evidence>
<gene>
    <name evidence="2" type="ORF">PECUL_23A012751</name>
</gene>
<dbReference type="Proteomes" id="UP001295444">
    <property type="component" value="Chromosome 04"/>
</dbReference>
<evidence type="ECO:0000313" key="3">
    <source>
        <dbReference type="Proteomes" id="UP001295444"/>
    </source>
</evidence>